<proteinExistence type="predicted"/>
<gene>
    <name evidence="1" type="ORF">CR513_57696</name>
</gene>
<evidence type="ECO:0000313" key="1">
    <source>
        <dbReference type="EMBL" id="RDX63816.1"/>
    </source>
</evidence>
<reference evidence="1" key="1">
    <citation type="submission" date="2018-05" db="EMBL/GenBank/DDBJ databases">
        <title>Draft genome of Mucuna pruriens seed.</title>
        <authorList>
            <person name="Nnadi N.E."/>
            <person name="Vos R."/>
            <person name="Hasami M.H."/>
            <person name="Devisetty U.K."/>
            <person name="Aguiy J.C."/>
        </authorList>
    </citation>
    <scope>NUCLEOTIDE SEQUENCE [LARGE SCALE GENOMIC DNA]</scope>
    <source>
        <strain evidence="1">JCA_2017</strain>
    </source>
</reference>
<name>A0A371ECR9_MUCPR</name>
<dbReference type="EMBL" id="QJKJ01014689">
    <property type="protein sequence ID" value="RDX63816.1"/>
    <property type="molecule type" value="Genomic_DNA"/>
</dbReference>
<protein>
    <submittedName>
        <fullName evidence="1">Uncharacterized protein</fullName>
    </submittedName>
</protein>
<feature type="non-terminal residue" evidence="1">
    <location>
        <position position="1"/>
    </location>
</feature>
<dbReference type="Proteomes" id="UP000257109">
    <property type="component" value="Unassembled WGS sequence"/>
</dbReference>
<comment type="caution">
    <text evidence="1">The sequence shown here is derived from an EMBL/GenBank/DDBJ whole genome shotgun (WGS) entry which is preliminary data.</text>
</comment>
<keyword evidence="2" id="KW-1185">Reference proteome</keyword>
<accession>A0A371ECR9</accession>
<evidence type="ECO:0000313" key="2">
    <source>
        <dbReference type="Proteomes" id="UP000257109"/>
    </source>
</evidence>
<organism evidence="1 2">
    <name type="scientific">Mucuna pruriens</name>
    <name type="common">Velvet bean</name>
    <name type="synonym">Dolichos pruriens</name>
    <dbReference type="NCBI Taxonomy" id="157652"/>
    <lineage>
        <taxon>Eukaryota</taxon>
        <taxon>Viridiplantae</taxon>
        <taxon>Streptophyta</taxon>
        <taxon>Embryophyta</taxon>
        <taxon>Tracheophyta</taxon>
        <taxon>Spermatophyta</taxon>
        <taxon>Magnoliopsida</taxon>
        <taxon>eudicotyledons</taxon>
        <taxon>Gunneridae</taxon>
        <taxon>Pentapetalae</taxon>
        <taxon>rosids</taxon>
        <taxon>fabids</taxon>
        <taxon>Fabales</taxon>
        <taxon>Fabaceae</taxon>
        <taxon>Papilionoideae</taxon>
        <taxon>50 kb inversion clade</taxon>
        <taxon>NPAAA clade</taxon>
        <taxon>indigoferoid/millettioid clade</taxon>
        <taxon>Phaseoleae</taxon>
        <taxon>Mucuna</taxon>
    </lineage>
</organism>
<dbReference type="PANTHER" id="PTHR48475">
    <property type="entry name" value="RIBONUCLEASE H"/>
    <property type="match status" value="1"/>
</dbReference>
<dbReference type="OrthoDB" id="654211at2759"/>
<dbReference type="AlphaFoldDB" id="A0A371ECR9"/>
<dbReference type="PANTHER" id="PTHR48475:SF1">
    <property type="entry name" value="RNASE H TYPE-1 DOMAIN-CONTAINING PROTEIN"/>
    <property type="match status" value="1"/>
</dbReference>
<sequence length="126" mass="14543">MTDALATLSTMVQVNEGQEMAIHVRQQPRVAYCQTLSHETAEADAEPWYFDIKRYLEKGKYPEGASENSKRTLRRLASSFLLSEATLYKRNTDMMLLRCVDHQEAERIMEEVHEGTSSTHMQMDMP</sequence>